<organism evidence="1 2">
    <name type="scientific">Hahella chejuensis (strain KCTC 2396)</name>
    <dbReference type="NCBI Taxonomy" id="349521"/>
    <lineage>
        <taxon>Bacteria</taxon>
        <taxon>Pseudomonadati</taxon>
        <taxon>Pseudomonadota</taxon>
        <taxon>Gammaproteobacteria</taxon>
        <taxon>Oceanospirillales</taxon>
        <taxon>Hahellaceae</taxon>
        <taxon>Hahella</taxon>
    </lineage>
</organism>
<evidence type="ECO:0000313" key="1">
    <source>
        <dbReference type="EMBL" id="ABC28298.1"/>
    </source>
</evidence>
<gene>
    <name evidence="1" type="ordered locus">HCH_01437</name>
</gene>
<dbReference type="HOGENOM" id="CLU_2861496_0_0_6"/>
<reference evidence="1 2" key="1">
    <citation type="journal article" date="2005" name="Nucleic Acids Res.">
        <title>Genomic blueprint of Hahella chejuensis, a marine microbe producing an algicidal agent.</title>
        <authorList>
            <person name="Jeong H."/>
            <person name="Yim J.H."/>
            <person name="Lee C."/>
            <person name="Choi S.-H."/>
            <person name="Park Y.K."/>
            <person name="Yoon S.H."/>
            <person name="Hur C.-G."/>
            <person name="Kang H.-Y."/>
            <person name="Kim D."/>
            <person name="Lee H.H."/>
            <person name="Park K.H."/>
            <person name="Park S.-H."/>
            <person name="Park H.-S."/>
            <person name="Lee H.K."/>
            <person name="Oh T.K."/>
            <person name="Kim J.F."/>
        </authorList>
    </citation>
    <scope>NUCLEOTIDE SEQUENCE [LARGE SCALE GENOMIC DNA]</scope>
    <source>
        <strain evidence="1 2">KCTC 2396</strain>
    </source>
</reference>
<dbReference type="KEGG" id="hch:HCH_01437"/>
<protein>
    <submittedName>
        <fullName evidence="1">Uncharacterized protein</fullName>
    </submittedName>
</protein>
<dbReference type="STRING" id="349521.HCH_01437"/>
<dbReference type="Proteomes" id="UP000000238">
    <property type="component" value="Chromosome"/>
</dbReference>
<evidence type="ECO:0000313" key="2">
    <source>
        <dbReference type="Proteomes" id="UP000000238"/>
    </source>
</evidence>
<proteinExistence type="predicted"/>
<accession>Q2SM26</accession>
<dbReference type="AlphaFoldDB" id="Q2SM26"/>
<sequence>MFVAKKRGKSELHHSAAVSGAVAAKFQEFVFYFKNSFLIMKIKRYKVKQADTTMKRIPARVNLH</sequence>
<keyword evidence="2" id="KW-1185">Reference proteome</keyword>
<dbReference type="EMBL" id="CP000155">
    <property type="protein sequence ID" value="ABC28298.1"/>
    <property type="molecule type" value="Genomic_DNA"/>
</dbReference>
<name>Q2SM26_HAHCH</name>